<dbReference type="AlphaFoldDB" id="A0A1F6C574"/>
<protein>
    <recommendedName>
        <fullName evidence="2">histidine kinase</fullName>
        <ecNumber evidence="2">2.7.13.3</ecNumber>
    </recommendedName>
</protein>
<dbReference type="SUPFAM" id="SSF55874">
    <property type="entry name" value="ATPase domain of HSP90 chaperone/DNA topoisomerase II/histidine kinase"/>
    <property type="match status" value="1"/>
</dbReference>
<gene>
    <name evidence="10" type="ORF">A3F84_09435</name>
</gene>
<accession>A0A1F6C574</accession>
<organism evidence="10 11">
    <name type="scientific">Handelsmanbacteria sp. (strain RIFCSPLOWO2_12_FULL_64_10)</name>
    <dbReference type="NCBI Taxonomy" id="1817868"/>
    <lineage>
        <taxon>Bacteria</taxon>
        <taxon>Candidatus Handelsmaniibacteriota</taxon>
    </lineage>
</organism>
<dbReference type="PROSITE" id="PS50109">
    <property type="entry name" value="HIS_KIN"/>
    <property type="match status" value="1"/>
</dbReference>
<dbReference type="EMBL" id="MFKF01000410">
    <property type="protein sequence ID" value="OGG44212.1"/>
    <property type="molecule type" value="Genomic_DNA"/>
</dbReference>
<dbReference type="InterPro" id="IPR011123">
    <property type="entry name" value="Y_Y_Y"/>
</dbReference>
<comment type="catalytic activity">
    <reaction evidence="1">
        <text>ATP + protein L-histidine = ADP + protein N-phospho-L-histidine.</text>
        <dbReference type="EC" id="2.7.13.3"/>
    </reaction>
</comment>
<dbReference type="InterPro" id="IPR004358">
    <property type="entry name" value="Sig_transdc_His_kin-like_C"/>
</dbReference>
<dbReference type="PRINTS" id="PR00344">
    <property type="entry name" value="BCTRLSENSOR"/>
</dbReference>
<dbReference type="SUPFAM" id="SSF47384">
    <property type="entry name" value="Homodimeric domain of signal transducing histidine kinase"/>
    <property type="match status" value="1"/>
</dbReference>
<dbReference type="Pfam" id="PF07494">
    <property type="entry name" value="Reg_prop"/>
    <property type="match status" value="3"/>
</dbReference>
<dbReference type="Pfam" id="PF02518">
    <property type="entry name" value="HATPase_c"/>
    <property type="match status" value="1"/>
</dbReference>
<feature type="coiled-coil region" evidence="7">
    <location>
        <begin position="476"/>
        <end position="517"/>
    </location>
</feature>
<sequence length="813" mass="89534">MYFACCISPIRAATGAGQASLPPTLARLSFWIPPARRVEFEAAYEARIAPILRRRGLAESSERGRATPDSNFNRLFELRTPSEVEEKQKALQGDPAWKALLQQFGAVFGEAPDSSLSYEFALYSTPAGPGRVVPAGPGKTVAIGPDTGHWRVYNVTDGLISANVWAVVQDDQGCLWFCTYGGVSRYDGHEFTSFTVREGLAHNNVFSACKDRQGRLWFGTESGGASRYTQTRTQTSEFRTQSASPRTPASEGPDGRWTTFTAADGLGANDVSSVFLGREGHLWFGTAGGGVSRYDGRTFQTMLQEDGIAGNMVYSVCQDREGRLWFGTNTGVTRYRPPAPLPPPVFVDAVVSDRRYEETTQLRVSSIVKLTVFEFHGLSLKTRPGGLVYRYRLKGYDVDWRTTRERRVEYQSLPVGEYIFEVMAVDRDLVYSERPATVTLRVHPPYTLIGLWATLGIAVGLAAWQTARVIRRDRRLREANAALSAANKELFSVNRQMEASNEDLKEARQQADRASQAKSVFLSHMSHEIRTPMTVILGYAQILRDDRMLSPRQRRAVEVQMRSGAHLLSLINDILDLSRIEAGHESLNPMDFDLRELTQELSAMFALRCEQKGLRWRAEVDTPRGPVRGDRNKLSQALINLLGNAVKFTEAGEVTLRVTAPTPTLPAGGEGVTMTTGEEVLPPSTGGQGSRPHGSDRWMGQRGGIPRYLFEVIDTGPGISPERQAAMFEPFEQGEAGVLKEGTGLGLTIARRHVALMGGELSLRSEPGRGSTFSFSLPLPPARAADRGGEDRWQADSRRPSLRVPGGTARGGI</sequence>
<dbReference type="PANTHER" id="PTHR43711:SF1">
    <property type="entry name" value="HISTIDINE KINASE 1"/>
    <property type="match status" value="1"/>
</dbReference>
<proteinExistence type="predicted"/>
<evidence type="ECO:0000313" key="10">
    <source>
        <dbReference type="EMBL" id="OGG44212.1"/>
    </source>
</evidence>
<evidence type="ECO:0000256" key="1">
    <source>
        <dbReference type="ARBA" id="ARBA00000085"/>
    </source>
</evidence>
<feature type="region of interest" description="Disordered" evidence="8">
    <location>
        <begin position="225"/>
        <end position="256"/>
    </location>
</feature>
<dbReference type="SMART" id="SM00387">
    <property type="entry name" value="HATPase_c"/>
    <property type="match status" value="1"/>
</dbReference>
<name>A0A1F6C574_HANXR</name>
<dbReference type="Proteomes" id="UP000178606">
    <property type="component" value="Unassembled WGS sequence"/>
</dbReference>
<keyword evidence="3" id="KW-0597">Phosphoprotein</keyword>
<dbReference type="InterPro" id="IPR050736">
    <property type="entry name" value="Sensor_HK_Regulatory"/>
</dbReference>
<keyword evidence="5" id="KW-0418">Kinase</keyword>
<dbReference type="PANTHER" id="PTHR43711">
    <property type="entry name" value="TWO-COMPONENT HISTIDINE KINASE"/>
    <property type="match status" value="1"/>
</dbReference>
<dbReference type="InterPro" id="IPR015943">
    <property type="entry name" value="WD40/YVTN_repeat-like_dom_sf"/>
</dbReference>
<evidence type="ECO:0000256" key="7">
    <source>
        <dbReference type="SAM" id="Coils"/>
    </source>
</evidence>
<dbReference type="Gene3D" id="1.10.287.130">
    <property type="match status" value="1"/>
</dbReference>
<dbReference type="CDD" id="cd16922">
    <property type="entry name" value="HATPase_EvgS-ArcB-TorS-like"/>
    <property type="match status" value="1"/>
</dbReference>
<dbReference type="Gene3D" id="3.30.565.10">
    <property type="entry name" value="Histidine kinase-like ATPase, C-terminal domain"/>
    <property type="match status" value="1"/>
</dbReference>
<dbReference type="InterPro" id="IPR005467">
    <property type="entry name" value="His_kinase_dom"/>
</dbReference>
<feature type="compositionally biased region" description="Basic and acidic residues" evidence="8">
    <location>
        <begin position="784"/>
        <end position="799"/>
    </location>
</feature>
<dbReference type="EC" id="2.7.13.3" evidence="2"/>
<evidence type="ECO:0000256" key="4">
    <source>
        <dbReference type="ARBA" id="ARBA00022679"/>
    </source>
</evidence>
<dbReference type="Gene3D" id="2.130.10.10">
    <property type="entry name" value="YVTN repeat-like/Quinoprotein amine dehydrogenase"/>
    <property type="match status" value="2"/>
</dbReference>
<dbReference type="CDD" id="cd00082">
    <property type="entry name" value="HisKA"/>
    <property type="match status" value="1"/>
</dbReference>
<feature type="region of interest" description="Disordered" evidence="8">
    <location>
        <begin position="765"/>
        <end position="813"/>
    </location>
</feature>
<dbReference type="InterPro" id="IPR011110">
    <property type="entry name" value="Reg_prop"/>
</dbReference>
<dbReference type="InterPro" id="IPR003661">
    <property type="entry name" value="HisK_dim/P_dom"/>
</dbReference>
<comment type="caution">
    <text evidence="10">The sequence shown here is derived from an EMBL/GenBank/DDBJ whole genome shotgun (WGS) entry which is preliminary data.</text>
</comment>
<dbReference type="Pfam" id="PF00512">
    <property type="entry name" value="HisKA"/>
    <property type="match status" value="1"/>
</dbReference>
<evidence type="ECO:0000256" key="3">
    <source>
        <dbReference type="ARBA" id="ARBA00022553"/>
    </source>
</evidence>
<dbReference type="Pfam" id="PF07495">
    <property type="entry name" value="Y_Y_Y"/>
    <property type="match status" value="1"/>
</dbReference>
<feature type="compositionally biased region" description="Polar residues" evidence="8">
    <location>
        <begin position="227"/>
        <end position="247"/>
    </location>
</feature>
<dbReference type="SUPFAM" id="SSF63829">
    <property type="entry name" value="Calcium-dependent phosphotriesterase"/>
    <property type="match status" value="1"/>
</dbReference>
<evidence type="ECO:0000256" key="2">
    <source>
        <dbReference type="ARBA" id="ARBA00012438"/>
    </source>
</evidence>
<evidence type="ECO:0000256" key="8">
    <source>
        <dbReference type="SAM" id="MobiDB-lite"/>
    </source>
</evidence>
<evidence type="ECO:0000256" key="6">
    <source>
        <dbReference type="ARBA" id="ARBA00023012"/>
    </source>
</evidence>
<dbReference type="GO" id="GO:0000155">
    <property type="term" value="F:phosphorelay sensor kinase activity"/>
    <property type="evidence" value="ECO:0007669"/>
    <property type="project" value="InterPro"/>
</dbReference>
<reference evidence="10 11" key="1">
    <citation type="journal article" date="2016" name="Nat. Commun.">
        <title>Thousands of microbial genomes shed light on interconnected biogeochemical processes in an aquifer system.</title>
        <authorList>
            <person name="Anantharaman K."/>
            <person name="Brown C.T."/>
            <person name="Hug L.A."/>
            <person name="Sharon I."/>
            <person name="Castelle C.J."/>
            <person name="Probst A.J."/>
            <person name="Thomas B.C."/>
            <person name="Singh A."/>
            <person name="Wilkins M.J."/>
            <person name="Karaoz U."/>
            <person name="Brodie E.L."/>
            <person name="Williams K.H."/>
            <person name="Hubbard S.S."/>
            <person name="Banfield J.F."/>
        </authorList>
    </citation>
    <scope>NUCLEOTIDE SEQUENCE [LARGE SCALE GENOMIC DNA]</scope>
    <source>
        <strain evidence="11">RIFCSPLOWO2_12_FULL_64_10</strain>
    </source>
</reference>
<keyword evidence="7" id="KW-0175">Coiled coil</keyword>
<evidence type="ECO:0000256" key="5">
    <source>
        <dbReference type="ARBA" id="ARBA00022777"/>
    </source>
</evidence>
<dbReference type="InterPro" id="IPR036890">
    <property type="entry name" value="HATPase_C_sf"/>
</dbReference>
<dbReference type="InterPro" id="IPR036097">
    <property type="entry name" value="HisK_dim/P_sf"/>
</dbReference>
<dbReference type="Gene3D" id="2.60.40.10">
    <property type="entry name" value="Immunoglobulins"/>
    <property type="match status" value="1"/>
</dbReference>
<keyword evidence="6" id="KW-0902">Two-component regulatory system</keyword>
<dbReference type="InterPro" id="IPR003594">
    <property type="entry name" value="HATPase_dom"/>
</dbReference>
<keyword evidence="4" id="KW-0808">Transferase</keyword>
<evidence type="ECO:0000259" key="9">
    <source>
        <dbReference type="PROSITE" id="PS50109"/>
    </source>
</evidence>
<evidence type="ECO:0000313" key="11">
    <source>
        <dbReference type="Proteomes" id="UP000178606"/>
    </source>
</evidence>
<dbReference type="InterPro" id="IPR013783">
    <property type="entry name" value="Ig-like_fold"/>
</dbReference>
<feature type="domain" description="Histidine kinase" evidence="9">
    <location>
        <begin position="524"/>
        <end position="781"/>
    </location>
</feature>
<dbReference type="SMART" id="SM00388">
    <property type="entry name" value="HisKA"/>
    <property type="match status" value="1"/>
</dbReference>